<evidence type="ECO:0000256" key="1">
    <source>
        <dbReference type="PROSITE-ProRule" id="PRU00502"/>
    </source>
</evidence>
<dbReference type="InterPro" id="IPR001810">
    <property type="entry name" value="F-box_dom"/>
</dbReference>
<evidence type="ECO:0000313" key="5">
    <source>
        <dbReference type="EMBL" id="OAD06106.1"/>
    </source>
</evidence>
<dbReference type="PROSITE" id="PS51283">
    <property type="entry name" value="DUSP"/>
    <property type="match status" value="1"/>
</dbReference>
<dbReference type="InterPro" id="IPR006615">
    <property type="entry name" value="Pept_C19_DUSP"/>
</dbReference>
<dbReference type="EMBL" id="AMYB01000002">
    <property type="protein sequence ID" value="OAD06106.1"/>
    <property type="molecule type" value="Genomic_DNA"/>
</dbReference>
<feature type="domain" description="F-box" evidence="2">
    <location>
        <begin position="1"/>
        <end position="46"/>
    </location>
</feature>
<dbReference type="Gene3D" id="3.30.2230.10">
    <property type="entry name" value="DUSP-like"/>
    <property type="match status" value="1"/>
</dbReference>
<dbReference type="GO" id="GO:0004843">
    <property type="term" value="F:cysteine-type deubiquitinase activity"/>
    <property type="evidence" value="ECO:0007669"/>
    <property type="project" value="InterPro"/>
</dbReference>
<proteinExistence type="predicted"/>
<comment type="caution">
    <text evidence="5">The sequence shown here is derived from an EMBL/GenBank/DDBJ whole genome shotgun (WGS) entry which is preliminary data.</text>
</comment>
<dbReference type="VEuPathDB" id="FungiDB:MUCCIDRAFT_106668"/>
<dbReference type="Gene3D" id="3.30.40.10">
    <property type="entry name" value="Zinc/RING finger domain, C3HC4 (zinc finger)"/>
    <property type="match status" value="1"/>
</dbReference>
<dbReference type="AlphaFoldDB" id="A0A168NCS3"/>
<gene>
    <name evidence="5" type="ORF">MUCCIDRAFT_106668</name>
</gene>
<keyword evidence="1" id="KW-0479">Metal-binding</keyword>
<dbReference type="SUPFAM" id="SSF57850">
    <property type="entry name" value="RING/U-box"/>
    <property type="match status" value="1"/>
</dbReference>
<dbReference type="SUPFAM" id="SSF81383">
    <property type="entry name" value="F-box domain"/>
    <property type="match status" value="1"/>
</dbReference>
<feature type="domain" description="UBP-type" evidence="3">
    <location>
        <begin position="72"/>
        <end position="181"/>
    </location>
</feature>
<dbReference type="SUPFAM" id="SSF143791">
    <property type="entry name" value="DUSP-like"/>
    <property type="match status" value="1"/>
</dbReference>
<dbReference type="OrthoDB" id="2248937at2759"/>
<dbReference type="Pfam" id="PF00646">
    <property type="entry name" value="F-box"/>
    <property type="match status" value="1"/>
</dbReference>
<accession>A0A168NCS3</accession>
<protein>
    <recommendedName>
        <fullName evidence="7">F-box domain-containing protein</fullName>
    </recommendedName>
</protein>
<evidence type="ECO:0000313" key="6">
    <source>
        <dbReference type="Proteomes" id="UP000077051"/>
    </source>
</evidence>
<dbReference type="PROSITE" id="PS50181">
    <property type="entry name" value="FBOX"/>
    <property type="match status" value="1"/>
</dbReference>
<keyword evidence="1" id="KW-0863">Zinc-finger</keyword>
<reference evidence="5 6" key="1">
    <citation type="submission" date="2015-06" db="EMBL/GenBank/DDBJ databases">
        <title>Expansion of signal transduction pathways in fungi by whole-genome duplication.</title>
        <authorList>
            <consortium name="DOE Joint Genome Institute"/>
            <person name="Corrochano L.M."/>
            <person name="Kuo A."/>
            <person name="Marcet-Houben M."/>
            <person name="Polaino S."/>
            <person name="Salamov A."/>
            <person name="Villalobos J.M."/>
            <person name="Alvarez M.I."/>
            <person name="Avalos J."/>
            <person name="Benito E.P."/>
            <person name="Benoit I."/>
            <person name="Burger G."/>
            <person name="Camino L.P."/>
            <person name="Canovas D."/>
            <person name="Cerda-Olmedo E."/>
            <person name="Cheng J.-F."/>
            <person name="Dominguez A."/>
            <person name="Elias M."/>
            <person name="Eslava A.P."/>
            <person name="Glaser F."/>
            <person name="Grimwood J."/>
            <person name="Gutierrez G."/>
            <person name="Heitman J."/>
            <person name="Henrissat B."/>
            <person name="Iturriaga E.A."/>
            <person name="Lang B.F."/>
            <person name="Lavin J.L."/>
            <person name="Lee S."/>
            <person name="Li W."/>
            <person name="Lindquist E."/>
            <person name="Lopez-Garcia S."/>
            <person name="Luque E.M."/>
            <person name="Marcos A.T."/>
            <person name="Martin J."/>
            <person name="Mccluskey K."/>
            <person name="Medina H.R."/>
            <person name="Miralles-Duran A."/>
            <person name="Miyazaki A."/>
            <person name="Munoz-Torres E."/>
            <person name="Oguiza J.A."/>
            <person name="Ohm R."/>
            <person name="Olmedo M."/>
            <person name="Orejas M."/>
            <person name="Ortiz-Castellanos L."/>
            <person name="Pisabarro A.G."/>
            <person name="Rodriguez-Romero J."/>
            <person name="Ruiz-Herrera J."/>
            <person name="Ruiz-Vazquez R."/>
            <person name="Sanz C."/>
            <person name="Schackwitz W."/>
            <person name="Schmutz J."/>
            <person name="Shahriari M."/>
            <person name="Shelest E."/>
            <person name="Silva-Franco F."/>
            <person name="Soanes D."/>
            <person name="Syed K."/>
            <person name="Tagua V.G."/>
            <person name="Talbot N.J."/>
            <person name="Thon M."/>
            <person name="De Vries R.P."/>
            <person name="Wiebenga A."/>
            <person name="Yadav J.S."/>
            <person name="Braun E.L."/>
            <person name="Baker S."/>
            <person name="Garre V."/>
            <person name="Horwitz B."/>
            <person name="Torres-Martinez S."/>
            <person name="Idnurm A."/>
            <person name="Herrera-Estrella A."/>
            <person name="Gabaldon T."/>
            <person name="Grigoriev I.V."/>
        </authorList>
    </citation>
    <scope>NUCLEOTIDE SEQUENCE [LARGE SCALE GENOMIC DNA]</scope>
    <source>
        <strain evidence="5 6">CBS 277.49</strain>
    </source>
</reference>
<evidence type="ECO:0000259" key="4">
    <source>
        <dbReference type="PROSITE" id="PS51283"/>
    </source>
</evidence>
<dbReference type="Proteomes" id="UP000077051">
    <property type="component" value="Unassembled WGS sequence"/>
</dbReference>
<sequence length="340" mass="39170">MQLQDFPFELLLQVLSSLNYEDILSFVQCNSALYSRSMSDSFWFDLCRLHGIHYRHPELSWRELYQSNELAKMCPHLSESLLDVIPEKKQLLWTTRSLSNAGNDMLCLHPSCTYFGDAKEYDAYHCRFHHQGTRHAIVLRLSPLHTLELWCNSCVKAVGFDGFATHVNHGLKTEHYFMKKLVQEIATSDPIEDSSALQSCIQKERQSIELGLYQAQFIRYSNMHIVDKDWHDAWLAFISATGKSTVCPGTLTNEKLFISGNSESNALKKLDPTLTLGKDFELVGSATRWYIQRVYGIKDNRIISANDLPDDADYCRIIHKIKIRQQINQANRYPPSITLE</sequence>
<dbReference type="InterPro" id="IPR001607">
    <property type="entry name" value="Znf_UBP"/>
</dbReference>
<dbReference type="GO" id="GO:0008270">
    <property type="term" value="F:zinc ion binding"/>
    <property type="evidence" value="ECO:0007669"/>
    <property type="project" value="UniProtKB-KW"/>
</dbReference>
<evidence type="ECO:0000259" key="2">
    <source>
        <dbReference type="PROSITE" id="PS50181"/>
    </source>
</evidence>
<dbReference type="Gene3D" id="1.20.1280.50">
    <property type="match status" value="1"/>
</dbReference>
<dbReference type="STRING" id="747725.A0A168NCS3"/>
<name>A0A168NCS3_MUCCL</name>
<keyword evidence="6" id="KW-1185">Reference proteome</keyword>
<dbReference type="InterPro" id="IPR035927">
    <property type="entry name" value="DUSP-like_sf"/>
</dbReference>
<evidence type="ECO:0000259" key="3">
    <source>
        <dbReference type="PROSITE" id="PS50271"/>
    </source>
</evidence>
<dbReference type="PROSITE" id="PS50271">
    <property type="entry name" value="ZF_UBP"/>
    <property type="match status" value="1"/>
</dbReference>
<feature type="domain" description="DUSP" evidence="4">
    <location>
        <begin position="199"/>
        <end position="308"/>
    </location>
</feature>
<dbReference type="InterPro" id="IPR036047">
    <property type="entry name" value="F-box-like_dom_sf"/>
</dbReference>
<dbReference type="InterPro" id="IPR013083">
    <property type="entry name" value="Znf_RING/FYVE/PHD"/>
</dbReference>
<keyword evidence="1" id="KW-0862">Zinc</keyword>
<organism evidence="5 6">
    <name type="scientific">Mucor lusitanicus CBS 277.49</name>
    <dbReference type="NCBI Taxonomy" id="747725"/>
    <lineage>
        <taxon>Eukaryota</taxon>
        <taxon>Fungi</taxon>
        <taxon>Fungi incertae sedis</taxon>
        <taxon>Mucoromycota</taxon>
        <taxon>Mucoromycotina</taxon>
        <taxon>Mucoromycetes</taxon>
        <taxon>Mucorales</taxon>
        <taxon>Mucorineae</taxon>
        <taxon>Mucoraceae</taxon>
        <taxon>Mucor</taxon>
    </lineage>
</organism>
<evidence type="ECO:0008006" key="7">
    <source>
        <dbReference type="Google" id="ProtNLM"/>
    </source>
</evidence>